<dbReference type="PANTHER" id="PTHR35901">
    <property type="entry name" value="RIBONUCLEASE VAPC3"/>
    <property type="match status" value="1"/>
</dbReference>
<dbReference type="CDD" id="cd09873">
    <property type="entry name" value="PIN_Pae0151-like"/>
    <property type="match status" value="1"/>
</dbReference>
<keyword evidence="1" id="KW-0460">Magnesium</keyword>
<protein>
    <submittedName>
        <fullName evidence="3">PIN domain-containing protein</fullName>
    </submittedName>
</protein>
<dbReference type="Proteomes" id="UP000885664">
    <property type="component" value="Unassembled WGS sequence"/>
</dbReference>
<dbReference type="EMBL" id="DSFE01000088">
    <property type="protein sequence ID" value="HEU98012.1"/>
    <property type="molecule type" value="Genomic_DNA"/>
</dbReference>
<dbReference type="InterPro" id="IPR029060">
    <property type="entry name" value="PIN-like_dom_sf"/>
</dbReference>
<accession>A0A7C2YLU9</accession>
<name>A0A7C2YLU9_9CREN</name>
<feature type="domain" description="PIN" evidence="2">
    <location>
        <begin position="4"/>
        <end position="124"/>
    </location>
</feature>
<dbReference type="Pfam" id="PF01850">
    <property type="entry name" value="PIN"/>
    <property type="match status" value="1"/>
</dbReference>
<reference evidence="3" key="1">
    <citation type="journal article" date="2020" name="mSystems">
        <title>Genome- and Community-Level Interaction Insights into Carbon Utilization and Element Cycling Functions of Hydrothermarchaeota in Hydrothermal Sediment.</title>
        <authorList>
            <person name="Zhou Z."/>
            <person name="Liu Y."/>
            <person name="Xu W."/>
            <person name="Pan J."/>
            <person name="Luo Z.H."/>
            <person name="Li M."/>
        </authorList>
    </citation>
    <scope>NUCLEOTIDE SEQUENCE [LARGE SCALE GENOMIC DNA]</scope>
    <source>
        <strain evidence="3">SpSt-1259</strain>
    </source>
</reference>
<dbReference type="Gene3D" id="3.40.50.1010">
    <property type="entry name" value="5'-nuclease"/>
    <property type="match status" value="1"/>
</dbReference>
<comment type="caution">
    <text evidence="3">The sequence shown here is derived from an EMBL/GenBank/DDBJ whole genome shotgun (WGS) entry which is preliminary data.</text>
</comment>
<dbReference type="PANTHER" id="PTHR35901:SF1">
    <property type="entry name" value="EXONUCLEASE VAPC9"/>
    <property type="match status" value="1"/>
</dbReference>
<sequence>MIAADASAIVAFFLKEDGWTSLSEYMKLVMTVDHAIKEFYNAVWKACRVMNLITPQEVEEIIALFQRYQRTNMIIEPEGDHIEGAFEIALREGLTVYDSLYIELAIKKRVPLLTLDEKQKSIGKKLGLETLP</sequence>
<gene>
    <name evidence="3" type="ORF">ENO36_04060</name>
</gene>
<evidence type="ECO:0000259" key="2">
    <source>
        <dbReference type="Pfam" id="PF01850"/>
    </source>
</evidence>
<evidence type="ECO:0000256" key="1">
    <source>
        <dbReference type="ARBA" id="ARBA00022842"/>
    </source>
</evidence>
<dbReference type="InterPro" id="IPR002716">
    <property type="entry name" value="PIN_dom"/>
</dbReference>
<dbReference type="InterPro" id="IPR044153">
    <property type="entry name" value="PIN_Pae0151-like"/>
</dbReference>
<dbReference type="InterPro" id="IPR051619">
    <property type="entry name" value="TypeII_TA_RNase_PINc/VapC"/>
</dbReference>
<dbReference type="AlphaFoldDB" id="A0A7C2YLU9"/>
<evidence type="ECO:0000313" key="3">
    <source>
        <dbReference type="EMBL" id="HEU98012.1"/>
    </source>
</evidence>
<proteinExistence type="predicted"/>
<organism evidence="3">
    <name type="scientific">Fervidicoccus fontis</name>
    <dbReference type="NCBI Taxonomy" id="683846"/>
    <lineage>
        <taxon>Archaea</taxon>
        <taxon>Thermoproteota</taxon>
        <taxon>Thermoprotei</taxon>
        <taxon>Fervidicoccales</taxon>
        <taxon>Fervidicoccaceae</taxon>
        <taxon>Fervidicoccus</taxon>
    </lineage>
</organism>
<dbReference type="SUPFAM" id="SSF88723">
    <property type="entry name" value="PIN domain-like"/>
    <property type="match status" value="1"/>
</dbReference>